<feature type="short sequence motif" description="'HIGH' region" evidence="9">
    <location>
        <begin position="123"/>
        <end position="133"/>
    </location>
</feature>
<keyword evidence="4 9" id="KW-0547">Nucleotide-binding</keyword>
<dbReference type="HAMAP" id="MF_00123">
    <property type="entry name" value="Arg_tRNA_synth"/>
    <property type="match status" value="1"/>
</dbReference>
<dbReference type="AlphaFoldDB" id="A0A2S9WQN4"/>
<dbReference type="Proteomes" id="UP000239532">
    <property type="component" value="Unassembled WGS sequence"/>
</dbReference>
<gene>
    <name evidence="9" type="primary">argS</name>
    <name evidence="13" type="ORF">BST86_00995</name>
</gene>
<evidence type="ECO:0000313" key="14">
    <source>
        <dbReference type="Proteomes" id="UP000239532"/>
    </source>
</evidence>
<dbReference type="GO" id="GO:0005737">
    <property type="term" value="C:cytoplasm"/>
    <property type="evidence" value="ECO:0007669"/>
    <property type="project" value="UniProtKB-SubCell"/>
</dbReference>
<dbReference type="Pfam" id="PF03485">
    <property type="entry name" value="Arg_tRNA_synt_N"/>
    <property type="match status" value="1"/>
</dbReference>
<evidence type="ECO:0000256" key="6">
    <source>
        <dbReference type="ARBA" id="ARBA00022917"/>
    </source>
</evidence>
<dbReference type="RefSeq" id="WP_105981639.1">
    <property type="nucleotide sequence ID" value="NZ_MQUC01000003.1"/>
</dbReference>
<dbReference type="Pfam" id="PF00750">
    <property type="entry name" value="tRNA-synt_1d"/>
    <property type="match status" value="1"/>
</dbReference>
<evidence type="ECO:0000259" key="12">
    <source>
        <dbReference type="SMART" id="SM01016"/>
    </source>
</evidence>
<dbReference type="SUPFAM" id="SSF55190">
    <property type="entry name" value="Arginyl-tRNA synthetase (ArgRS), N-terminal 'additional' domain"/>
    <property type="match status" value="1"/>
</dbReference>
<comment type="subcellular location">
    <subcellularLocation>
        <location evidence="9">Cytoplasm</location>
    </subcellularLocation>
</comment>
<dbReference type="EMBL" id="MQUC01000003">
    <property type="protein sequence ID" value="PRP65768.1"/>
    <property type="molecule type" value="Genomic_DNA"/>
</dbReference>
<evidence type="ECO:0000256" key="2">
    <source>
        <dbReference type="ARBA" id="ARBA00022490"/>
    </source>
</evidence>
<name>A0A2S9WQN4_9FLAO</name>
<evidence type="ECO:0000256" key="1">
    <source>
        <dbReference type="ARBA" id="ARBA00005594"/>
    </source>
</evidence>
<dbReference type="Gene3D" id="3.30.1360.70">
    <property type="entry name" value="Arginyl tRNA synthetase N-terminal domain"/>
    <property type="match status" value="1"/>
</dbReference>
<reference evidence="13 14" key="1">
    <citation type="submission" date="2016-11" db="EMBL/GenBank/DDBJ databases">
        <title>Trade-off between light-utilization and light-protection in marine flavobacteria.</title>
        <authorList>
            <person name="Kumagai Y."/>
        </authorList>
    </citation>
    <scope>NUCLEOTIDE SEQUENCE [LARGE SCALE GENOMIC DNA]</scope>
    <source>
        <strain evidence="13 14">JCM 17109</strain>
    </source>
</reference>
<dbReference type="InterPro" id="IPR008909">
    <property type="entry name" value="DALR_anticod-bd"/>
</dbReference>
<sequence length="594" mass="67215">MTLPEQLEKSTIEIVYSLFDVTLDKVDISLTRKDQQGDYTVMVFPMLRHIKGNPAVIGKQIGERLRAESDLVSDIEVIKGFLNLTLSYKAFLKDFNSILLNANYGTTPVNSDVPGMMVEYSSPNTNKPLHLGHIRNIVLGYSTALIIEATGKYVVKTQIINDRGIHICKSMLAWLKYGEGVTPESAGVKGDKLVGDFYVKFDQEYKKEVAALIRNGIPEEEAKKRAPSILEAQEMLRKWENGDDEVVRLWKMMNGWVYAGFDTTYRSLGVTFDSLYYESDTYLLGKDVIAHGLNTGVFYRKEDGSVWIDLTDDGLDEKIVLRSDGTAVYMTQDIGTAIQRVRDHDVDGMVYTVGNEQDYHFKVLFLIMKKLGYEWADNLYHLSYGMIELPSGKMKSREGTVVDADDMIQEMTDTAREIAQEQGKLEGLSNDEKEELYHMIGLGALKYFMLKIDPKKSMVFDPKESVDFQGNTGPFIQYAHARIQSILKKANFNDQALQAAINLPLIEKDLAVIKLIQQYPETVASAARNYSPALIANYLFDLVKEFNSFYQNVPKIVEEENADLKHFRLLLCYKTARIIKSGCALLGIQVPDQM</sequence>
<dbReference type="InterPro" id="IPR035684">
    <property type="entry name" value="ArgRS_core"/>
</dbReference>
<evidence type="ECO:0000256" key="5">
    <source>
        <dbReference type="ARBA" id="ARBA00022840"/>
    </source>
</evidence>
<accession>A0A2S9WQN4</accession>
<dbReference type="InterPro" id="IPR001278">
    <property type="entry name" value="Arg-tRNA-ligase"/>
</dbReference>
<comment type="caution">
    <text evidence="13">The sequence shown here is derived from an EMBL/GenBank/DDBJ whole genome shotgun (WGS) entry which is preliminary data.</text>
</comment>
<dbReference type="SUPFAM" id="SSF47323">
    <property type="entry name" value="Anticodon-binding domain of a subclass of class I aminoacyl-tRNA synthetases"/>
    <property type="match status" value="1"/>
</dbReference>
<evidence type="ECO:0000256" key="8">
    <source>
        <dbReference type="ARBA" id="ARBA00049339"/>
    </source>
</evidence>
<dbReference type="Gene3D" id="3.40.50.620">
    <property type="entry name" value="HUPs"/>
    <property type="match status" value="1"/>
</dbReference>
<evidence type="ECO:0000313" key="13">
    <source>
        <dbReference type="EMBL" id="PRP65768.1"/>
    </source>
</evidence>
<evidence type="ECO:0000256" key="10">
    <source>
        <dbReference type="RuleBase" id="RU363038"/>
    </source>
</evidence>
<evidence type="ECO:0000256" key="7">
    <source>
        <dbReference type="ARBA" id="ARBA00023146"/>
    </source>
</evidence>
<dbReference type="PRINTS" id="PR01038">
    <property type="entry name" value="TRNASYNTHARG"/>
</dbReference>
<dbReference type="PANTHER" id="PTHR11956:SF5">
    <property type="entry name" value="ARGININE--TRNA LIGASE, CYTOPLASMIC"/>
    <property type="match status" value="1"/>
</dbReference>
<dbReference type="FunFam" id="1.10.730.10:FF:000006">
    <property type="entry name" value="Arginyl-tRNA synthetase 2, mitochondrial"/>
    <property type="match status" value="1"/>
</dbReference>
<dbReference type="InterPro" id="IPR014729">
    <property type="entry name" value="Rossmann-like_a/b/a_fold"/>
</dbReference>
<dbReference type="GO" id="GO:0006420">
    <property type="term" value="P:arginyl-tRNA aminoacylation"/>
    <property type="evidence" value="ECO:0007669"/>
    <property type="project" value="UniProtKB-UniRule"/>
</dbReference>
<evidence type="ECO:0000256" key="4">
    <source>
        <dbReference type="ARBA" id="ARBA00022741"/>
    </source>
</evidence>
<comment type="subunit">
    <text evidence="9">Monomer.</text>
</comment>
<dbReference type="EC" id="6.1.1.19" evidence="9"/>
<dbReference type="SMART" id="SM00836">
    <property type="entry name" value="DALR_1"/>
    <property type="match status" value="1"/>
</dbReference>
<evidence type="ECO:0000256" key="3">
    <source>
        <dbReference type="ARBA" id="ARBA00022598"/>
    </source>
</evidence>
<dbReference type="Gene3D" id="1.10.730.10">
    <property type="entry name" value="Isoleucyl-tRNA Synthetase, Domain 1"/>
    <property type="match status" value="1"/>
</dbReference>
<keyword evidence="14" id="KW-1185">Reference proteome</keyword>
<keyword evidence="5 9" id="KW-0067">ATP-binding</keyword>
<proteinExistence type="inferred from homology"/>
<dbReference type="Pfam" id="PF05746">
    <property type="entry name" value="DALR_1"/>
    <property type="match status" value="1"/>
</dbReference>
<dbReference type="InterPro" id="IPR001412">
    <property type="entry name" value="aa-tRNA-synth_I_CS"/>
</dbReference>
<dbReference type="NCBIfam" id="TIGR00456">
    <property type="entry name" value="argS"/>
    <property type="match status" value="1"/>
</dbReference>
<protein>
    <recommendedName>
        <fullName evidence="9">Arginine--tRNA ligase</fullName>
        <ecNumber evidence="9">6.1.1.19</ecNumber>
    </recommendedName>
    <alternativeName>
        <fullName evidence="9">Arginyl-tRNA synthetase</fullName>
        <shortName evidence="9">ArgRS</shortName>
    </alternativeName>
</protein>
<dbReference type="SMART" id="SM01016">
    <property type="entry name" value="Arg_tRNA_synt_N"/>
    <property type="match status" value="1"/>
</dbReference>
<evidence type="ECO:0000256" key="9">
    <source>
        <dbReference type="HAMAP-Rule" id="MF_00123"/>
    </source>
</evidence>
<keyword evidence="2 9" id="KW-0963">Cytoplasm</keyword>
<dbReference type="GO" id="GO:0004814">
    <property type="term" value="F:arginine-tRNA ligase activity"/>
    <property type="evidence" value="ECO:0007669"/>
    <property type="project" value="UniProtKB-UniRule"/>
</dbReference>
<keyword evidence="6 9" id="KW-0648">Protein biosynthesis</keyword>
<comment type="catalytic activity">
    <reaction evidence="8 9">
        <text>tRNA(Arg) + L-arginine + ATP = L-arginyl-tRNA(Arg) + AMP + diphosphate</text>
        <dbReference type="Rhea" id="RHEA:20301"/>
        <dbReference type="Rhea" id="RHEA-COMP:9658"/>
        <dbReference type="Rhea" id="RHEA-COMP:9673"/>
        <dbReference type="ChEBI" id="CHEBI:30616"/>
        <dbReference type="ChEBI" id="CHEBI:32682"/>
        <dbReference type="ChEBI" id="CHEBI:33019"/>
        <dbReference type="ChEBI" id="CHEBI:78442"/>
        <dbReference type="ChEBI" id="CHEBI:78513"/>
        <dbReference type="ChEBI" id="CHEBI:456215"/>
        <dbReference type="EC" id="6.1.1.19"/>
    </reaction>
</comment>
<dbReference type="GO" id="GO:0005524">
    <property type="term" value="F:ATP binding"/>
    <property type="evidence" value="ECO:0007669"/>
    <property type="project" value="UniProtKB-UniRule"/>
</dbReference>
<dbReference type="SUPFAM" id="SSF52374">
    <property type="entry name" value="Nucleotidylyl transferase"/>
    <property type="match status" value="1"/>
</dbReference>
<dbReference type="PROSITE" id="PS00178">
    <property type="entry name" value="AA_TRNA_LIGASE_I"/>
    <property type="match status" value="1"/>
</dbReference>
<dbReference type="OrthoDB" id="9805987at2"/>
<keyword evidence="7 9" id="KW-0030">Aminoacyl-tRNA synthetase</keyword>
<comment type="similarity">
    <text evidence="1 9 10">Belongs to the class-I aminoacyl-tRNA synthetase family.</text>
</comment>
<organism evidence="13 14">
    <name type="scientific">Nonlabens agnitus</name>
    <dbReference type="NCBI Taxonomy" id="870484"/>
    <lineage>
        <taxon>Bacteria</taxon>
        <taxon>Pseudomonadati</taxon>
        <taxon>Bacteroidota</taxon>
        <taxon>Flavobacteriia</taxon>
        <taxon>Flavobacteriales</taxon>
        <taxon>Flavobacteriaceae</taxon>
        <taxon>Nonlabens</taxon>
    </lineage>
</organism>
<keyword evidence="3 9" id="KW-0436">Ligase</keyword>
<dbReference type="InterPro" id="IPR005148">
    <property type="entry name" value="Arg-tRNA-synth_N"/>
</dbReference>
<dbReference type="PANTHER" id="PTHR11956">
    <property type="entry name" value="ARGINYL-TRNA SYNTHETASE"/>
    <property type="match status" value="1"/>
</dbReference>
<feature type="domain" description="DALR anticodon binding" evidence="11">
    <location>
        <begin position="476"/>
        <end position="594"/>
    </location>
</feature>
<dbReference type="InterPro" id="IPR009080">
    <property type="entry name" value="tRNAsynth_Ia_anticodon-bd"/>
</dbReference>
<evidence type="ECO:0000259" key="11">
    <source>
        <dbReference type="SMART" id="SM00836"/>
    </source>
</evidence>
<feature type="domain" description="Arginyl tRNA synthetase N-terminal" evidence="12">
    <location>
        <begin position="1"/>
        <end position="86"/>
    </location>
</feature>
<dbReference type="FunFam" id="3.40.50.620:FF:000125">
    <property type="entry name" value="Arginine--tRNA ligase"/>
    <property type="match status" value="1"/>
</dbReference>
<dbReference type="InterPro" id="IPR036695">
    <property type="entry name" value="Arg-tRNA-synth_N_sf"/>
</dbReference>